<organism evidence="2 3">
    <name type="scientific">Paenibacillus nasutitermitis</name>
    <dbReference type="NCBI Taxonomy" id="1652958"/>
    <lineage>
        <taxon>Bacteria</taxon>
        <taxon>Bacillati</taxon>
        <taxon>Bacillota</taxon>
        <taxon>Bacilli</taxon>
        <taxon>Bacillales</taxon>
        <taxon>Paenibacillaceae</taxon>
        <taxon>Paenibacillus</taxon>
    </lineage>
</organism>
<dbReference type="RefSeq" id="WP_188997821.1">
    <property type="nucleotide sequence ID" value="NZ_BMHP01000006.1"/>
</dbReference>
<dbReference type="GO" id="GO:0016491">
    <property type="term" value="F:oxidoreductase activity"/>
    <property type="evidence" value="ECO:0007669"/>
    <property type="project" value="InterPro"/>
</dbReference>
<gene>
    <name evidence="2" type="ORF">GCM10010911_59440</name>
</gene>
<reference evidence="2" key="1">
    <citation type="journal article" date="2014" name="Int. J. Syst. Evol. Microbiol.">
        <title>Complete genome sequence of Corynebacterium casei LMG S-19264T (=DSM 44701T), isolated from a smear-ripened cheese.</title>
        <authorList>
            <consortium name="US DOE Joint Genome Institute (JGI-PGF)"/>
            <person name="Walter F."/>
            <person name="Albersmeier A."/>
            <person name="Kalinowski J."/>
            <person name="Ruckert C."/>
        </authorList>
    </citation>
    <scope>NUCLEOTIDE SEQUENCE</scope>
    <source>
        <strain evidence="2">CGMCC 1.15178</strain>
    </source>
</reference>
<dbReference type="SUPFAM" id="SSF52833">
    <property type="entry name" value="Thioredoxin-like"/>
    <property type="match status" value="1"/>
</dbReference>
<sequence length="210" mass="23037">MHIDLYSDVVCPWCRIGKHNLFKALEQWSGQGGEPVTVSYRAYLLDPTLPEEGLPFNEVMKSKAGTEEALKQMTGQVTEAGAAVGVTFRFDKVTRMPSTRLAHRFVALLPEELAAAAIDELFRAYFEEGRDVAQLDEIRSIAEAIGAEESILTRLQQGEGADKLEADLAQAKGLGITGVPFFVFNNRYALSGAYPADKIVQLLDKVSKGE</sequence>
<dbReference type="AlphaFoldDB" id="A0A916ZFA8"/>
<dbReference type="CDD" id="cd03024">
    <property type="entry name" value="DsbA_FrnE"/>
    <property type="match status" value="1"/>
</dbReference>
<dbReference type="PANTHER" id="PTHR13887">
    <property type="entry name" value="GLUTATHIONE S-TRANSFERASE KAPPA"/>
    <property type="match status" value="1"/>
</dbReference>
<dbReference type="PANTHER" id="PTHR13887:SF41">
    <property type="entry name" value="THIOREDOXIN SUPERFAMILY PROTEIN"/>
    <property type="match status" value="1"/>
</dbReference>
<dbReference type="EMBL" id="BMHP01000006">
    <property type="protein sequence ID" value="GGD92968.1"/>
    <property type="molecule type" value="Genomic_DNA"/>
</dbReference>
<accession>A0A916ZFA8</accession>
<proteinExistence type="predicted"/>
<keyword evidence="3" id="KW-1185">Reference proteome</keyword>
<dbReference type="Proteomes" id="UP000612456">
    <property type="component" value="Unassembled WGS sequence"/>
</dbReference>
<evidence type="ECO:0000313" key="3">
    <source>
        <dbReference type="Proteomes" id="UP000612456"/>
    </source>
</evidence>
<dbReference type="InterPro" id="IPR001853">
    <property type="entry name" value="DSBA-like_thioredoxin_dom"/>
</dbReference>
<reference evidence="2" key="2">
    <citation type="submission" date="2020-09" db="EMBL/GenBank/DDBJ databases">
        <authorList>
            <person name="Sun Q."/>
            <person name="Zhou Y."/>
        </authorList>
    </citation>
    <scope>NUCLEOTIDE SEQUENCE</scope>
    <source>
        <strain evidence="2">CGMCC 1.15178</strain>
    </source>
</reference>
<dbReference type="Pfam" id="PF01323">
    <property type="entry name" value="DSBA"/>
    <property type="match status" value="1"/>
</dbReference>
<comment type="caution">
    <text evidence="2">The sequence shown here is derived from an EMBL/GenBank/DDBJ whole genome shotgun (WGS) entry which is preliminary data.</text>
</comment>
<protein>
    <submittedName>
        <fullName evidence="2">DSBA oxidoreductase</fullName>
    </submittedName>
</protein>
<feature type="domain" description="DSBA-like thioredoxin" evidence="1">
    <location>
        <begin position="3"/>
        <end position="203"/>
    </location>
</feature>
<dbReference type="InterPro" id="IPR036249">
    <property type="entry name" value="Thioredoxin-like_sf"/>
</dbReference>
<evidence type="ECO:0000313" key="2">
    <source>
        <dbReference type="EMBL" id="GGD92968.1"/>
    </source>
</evidence>
<evidence type="ECO:0000259" key="1">
    <source>
        <dbReference type="Pfam" id="PF01323"/>
    </source>
</evidence>
<name>A0A916ZFA8_9BACL</name>
<dbReference type="Gene3D" id="3.40.30.10">
    <property type="entry name" value="Glutaredoxin"/>
    <property type="match status" value="1"/>
</dbReference>